<name>A0A8J2JJB2_9HEXA</name>
<dbReference type="Proteomes" id="UP000708208">
    <property type="component" value="Unassembled WGS sequence"/>
</dbReference>
<organism evidence="1 2">
    <name type="scientific">Allacma fusca</name>
    <dbReference type="NCBI Taxonomy" id="39272"/>
    <lineage>
        <taxon>Eukaryota</taxon>
        <taxon>Metazoa</taxon>
        <taxon>Ecdysozoa</taxon>
        <taxon>Arthropoda</taxon>
        <taxon>Hexapoda</taxon>
        <taxon>Collembola</taxon>
        <taxon>Symphypleona</taxon>
        <taxon>Sminthuridae</taxon>
        <taxon>Allacma</taxon>
    </lineage>
</organism>
<comment type="caution">
    <text evidence="1">The sequence shown here is derived from an EMBL/GenBank/DDBJ whole genome shotgun (WGS) entry which is preliminary data.</text>
</comment>
<keyword evidence="2" id="KW-1185">Reference proteome</keyword>
<evidence type="ECO:0000313" key="2">
    <source>
        <dbReference type="Proteomes" id="UP000708208"/>
    </source>
</evidence>
<evidence type="ECO:0000313" key="1">
    <source>
        <dbReference type="EMBL" id="CAG7720911.1"/>
    </source>
</evidence>
<accession>A0A8J2JJB2</accession>
<dbReference type="EMBL" id="CAJVCH010075136">
    <property type="protein sequence ID" value="CAG7720911.1"/>
    <property type="molecule type" value="Genomic_DNA"/>
</dbReference>
<gene>
    <name evidence="1" type="ORF">AFUS01_LOCUS10164</name>
</gene>
<protein>
    <submittedName>
        <fullName evidence="1">Uncharacterized protein</fullName>
    </submittedName>
</protein>
<proteinExistence type="predicted"/>
<dbReference type="AlphaFoldDB" id="A0A8J2JJB2"/>
<sequence>MCVYLRRSEDLQISSNLYLDAAEHKYLKEKLQDYRGDPKHRALSIKTIRQPELSINIGWVYLITLGSATLYAQTVIDNIFNILLMD</sequence>
<reference evidence="1" key="1">
    <citation type="submission" date="2021-06" db="EMBL/GenBank/DDBJ databases">
        <authorList>
            <person name="Hodson N. C."/>
            <person name="Mongue J. A."/>
            <person name="Jaron S. K."/>
        </authorList>
    </citation>
    <scope>NUCLEOTIDE SEQUENCE</scope>
</reference>